<feature type="region of interest" description="Disordered" evidence="6">
    <location>
        <begin position="777"/>
        <end position="843"/>
    </location>
</feature>
<feature type="compositionally biased region" description="Polar residues" evidence="6">
    <location>
        <begin position="750"/>
        <end position="759"/>
    </location>
</feature>
<dbReference type="PANTHER" id="PTHR11206">
    <property type="entry name" value="MULTIDRUG RESISTANCE PROTEIN"/>
    <property type="match status" value="1"/>
</dbReference>
<evidence type="ECO:0000313" key="8">
    <source>
        <dbReference type="EMBL" id="EGG15363.1"/>
    </source>
</evidence>
<dbReference type="InterPro" id="IPR045069">
    <property type="entry name" value="MATE_euk"/>
</dbReference>
<feature type="transmembrane region" description="Helical" evidence="7">
    <location>
        <begin position="423"/>
        <end position="445"/>
    </location>
</feature>
<dbReference type="AlphaFoldDB" id="F4Q9J4"/>
<dbReference type="CDD" id="cd13132">
    <property type="entry name" value="MATE_eukaryotic"/>
    <property type="match status" value="1"/>
</dbReference>
<feature type="region of interest" description="Disordered" evidence="6">
    <location>
        <begin position="959"/>
        <end position="1001"/>
    </location>
</feature>
<evidence type="ECO:0000256" key="2">
    <source>
        <dbReference type="ARBA" id="ARBA00010199"/>
    </source>
</evidence>
<evidence type="ECO:0000256" key="3">
    <source>
        <dbReference type="ARBA" id="ARBA00022692"/>
    </source>
</evidence>
<feature type="transmembrane region" description="Helical" evidence="7">
    <location>
        <begin position="143"/>
        <end position="161"/>
    </location>
</feature>
<dbReference type="GO" id="GO:0042910">
    <property type="term" value="F:xenobiotic transmembrane transporter activity"/>
    <property type="evidence" value="ECO:0007669"/>
    <property type="project" value="InterPro"/>
</dbReference>
<dbReference type="NCBIfam" id="TIGR00797">
    <property type="entry name" value="matE"/>
    <property type="match status" value="1"/>
</dbReference>
<feature type="compositionally biased region" description="Polar residues" evidence="6">
    <location>
        <begin position="851"/>
        <end position="867"/>
    </location>
</feature>
<feature type="transmembrane region" description="Helical" evidence="7">
    <location>
        <begin position="210"/>
        <end position="233"/>
    </location>
</feature>
<reference evidence="9" key="1">
    <citation type="journal article" date="2011" name="Genome Res.">
        <title>Phylogeny-wide analysis of social amoeba genomes highlights ancient origins for complex intercellular communication.</title>
        <authorList>
            <person name="Heidel A.J."/>
            <person name="Lawal H.M."/>
            <person name="Felder M."/>
            <person name="Schilde C."/>
            <person name="Helps N.R."/>
            <person name="Tunggal B."/>
            <person name="Rivero F."/>
            <person name="John U."/>
            <person name="Schleicher M."/>
            <person name="Eichinger L."/>
            <person name="Platzer M."/>
            <person name="Noegel A.A."/>
            <person name="Schaap P."/>
            <person name="Gloeckner G."/>
        </authorList>
    </citation>
    <scope>NUCLEOTIDE SEQUENCE [LARGE SCALE GENOMIC DNA]</scope>
    <source>
        <strain evidence="9">SH3</strain>
    </source>
</reference>
<protein>
    <submittedName>
        <fullName evidence="8">Multi antimicrobial extrusion family protein</fullName>
    </submittedName>
</protein>
<feature type="region of interest" description="Disordered" evidence="6">
    <location>
        <begin position="848"/>
        <end position="867"/>
    </location>
</feature>
<keyword evidence="3 7" id="KW-0812">Transmembrane</keyword>
<feature type="compositionally biased region" description="Low complexity" evidence="6">
    <location>
        <begin position="550"/>
        <end position="566"/>
    </location>
</feature>
<dbReference type="EMBL" id="GL883026">
    <property type="protein sequence ID" value="EGG15363.1"/>
    <property type="molecule type" value="Genomic_DNA"/>
</dbReference>
<proteinExistence type="inferred from homology"/>
<evidence type="ECO:0000256" key="6">
    <source>
        <dbReference type="SAM" id="MobiDB-lite"/>
    </source>
</evidence>
<dbReference type="GO" id="GO:1990961">
    <property type="term" value="P:xenobiotic detoxification by transmembrane export across the plasma membrane"/>
    <property type="evidence" value="ECO:0007669"/>
    <property type="project" value="InterPro"/>
</dbReference>
<name>F4Q9J4_CACFS</name>
<dbReference type="GeneID" id="14867103"/>
<feature type="transmembrane region" description="Helical" evidence="7">
    <location>
        <begin position="351"/>
        <end position="373"/>
    </location>
</feature>
<accession>F4Q9J4</accession>
<feature type="region of interest" description="Disordered" evidence="6">
    <location>
        <begin position="1"/>
        <end position="36"/>
    </location>
</feature>
<keyword evidence="9" id="KW-1185">Reference proteome</keyword>
<keyword evidence="4 7" id="KW-1133">Transmembrane helix</keyword>
<dbReference type="Pfam" id="PF01554">
    <property type="entry name" value="MatE"/>
    <property type="match status" value="2"/>
</dbReference>
<evidence type="ECO:0000256" key="7">
    <source>
        <dbReference type="SAM" id="Phobius"/>
    </source>
</evidence>
<feature type="compositionally biased region" description="Pro residues" evidence="6">
    <location>
        <begin position="986"/>
        <end position="1001"/>
    </location>
</feature>
<sequence length="1001" mass="108132">MATDIELQETSTPAGSGEVRITSPDNLDIQEHNPHKEKKADLSAIETVKKHWHKSKTEIVFILKWAWPMVVSNLLNNVSYLFINLIFVGRLSRNELAAAALANTWTYGTQAFSLGINNACDTLVSQSWGAENYVLVGLTVQRATIVTTGVTVLVAVLWALTEKFLLLVQQDPTISYLALKYVLYLMPGLWFGNVLNVMQKYVQGQGLMMPSIYIGLALNAMNVLFNFVFVTGIGSYSGMGYVGSALSTSISLHEKSWFGWSRECWNWAGFKEYLKLGVPAMIQHASESWGFEILTIMAGLLDSTSLDAHSVTYNFTMLTYQIPSGIAIAVSVRVGQLLGSRNGTQARRASWVGFGITLVCMIIVAIVLFTSRFQLGYIYTHHQEVIDMVAEILPIAALFQIFDGAQTIFQGAVRGMGRTKIGAAANFIAFYVIGIPFSAIFAFAIKTGVTGLWWGLCIGLVTISFGLGFFLLKVSWPDEVENAKVRTMTSMNRISTTYLQKHRGSFSSDTLPPGLILGGDSNPNSSNSSNSSDGADKPSKSKRSNSKDNGTGAPPGSPRRGGPVTGIRSNLGLYTEGPAVDQNRPDDSPSPPQPPQRSMDISIDNSSTFVDSTNSSSVCSSLPTTPAPVPANPHINTQLNFINVQLNNINHQLNTIHVQLNSMKSLSDSNGSVPFVNDEKTSNSNQNNNSSSINNGNGNGNNHIHLSEESSGAAAAGVSAAQTRPNLSNSNNSGSAGSDNGANPSLPIDQLNQSGESATSGSFDLLSHINNSINSINNQLNNNPNTNINLNNNNNNNNNNNQFKKSTGMTPPKPVNNNNNNVPLPTTTTTTTTSTTSPLQHHQDREVPINVNPTTPTKPTLSNSFEDTNNNNNNKIRKPVPSFIPPTPVSTPSQPLPIPTTKQPATISYAPSSPTRFGRSPTISTPNSPVNNLIRNFNQISEQATKDQTLRMLRPRSMSVSFNGFPQPPGSPRSQITTSQGGLFTTPPPTFDPTNQQPPQP</sequence>
<organism evidence="8 9">
    <name type="scientific">Cavenderia fasciculata</name>
    <name type="common">Slime mold</name>
    <name type="synonym">Dictyostelium fasciculatum</name>
    <dbReference type="NCBI Taxonomy" id="261658"/>
    <lineage>
        <taxon>Eukaryota</taxon>
        <taxon>Amoebozoa</taxon>
        <taxon>Evosea</taxon>
        <taxon>Eumycetozoa</taxon>
        <taxon>Dictyostelia</taxon>
        <taxon>Acytosteliales</taxon>
        <taxon>Cavenderiaceae</taxon>
        <taxon>Cavenderia</taxon>
    </lineage>
</organism>
<dbReference type="GO" id="GO:0015297">
    <property type="term" value="F:antiporter activity"/>
    <property type="evidence" value="ECO:0007669"/>
    <property type="project" value="InterPro"/>
</dbReference>
<evidence type="ECO:0000256" key="5">
    <source>
        <dbReference type="ARBA" id="ARBA00023136"/>
    </source>
</evidence>
<comment type="subcellular location">
    <subcellularLocation>
        <location evidence="1">Membrane</location>
        <topology evidence="1">Multi-pass membrane protein</topology>
    </subcellularLocation>
</comment>
<keyword evidence="5 7" id="KW-0472">Membrane</keyword>
<dbReference type="OMA" id="QHASESW"/>
<feature type="transmembrane region" description="Helical" evidence="7">
    <location>
        <begin position="451"/>
        <end position="472"/>
    </location>
</feature>
<dbReference type="Proteomes" id="UP000007797">
    <property type="component" value="Unassembled WGS sequence"/>
</dbReference>
<feature type="compositionally biased region" description="Low complexity" evidence="6">
    <location>
        <begin position="521"/>
        <end position="532"/>
    </location>
</feature>
<feature type="compositionally biased region" description="Low complexity" evidence="6">
    <location>
        <begin position="777"/>
        <end position="802"/>
    </location>
</feature>
<dbReference type="InterPro" id="IPR002528">
    <property type="entry name" value="MATE_fam"/>
</dbReference>
<feature type="compositionally biased region" description="Polar residues" evidence="6">
    <location>
        <begin position="972"/>
        <end position="983"/>
    </location>
</feature>
<evidence type="ECO:0000256" key="1">
    <source>
        <dbReference type="ARBA" id="ARBA00004141"/>
    </source>
</evidence>
<feature type="compositionally biased region" description="Low complexity" evidence="6">
    <location>
        <begin position="815"/>
        <end position="839"/>
    </location>
</feature>
<feature type="transmembrane region" description="Helical" evidence="7">
    <location>
        <begin position="181"/>
        <end position="198"/>
    </location>
</feature>
<feature type="region of interest" description="Disordered" evidence="6">
    <location>
        <begin position="903"/>
        <end position="930"/>
    </location>
</feature>
<dbReference type="OrthoDB" id="2126698at2759"/>
<evidence type="ECO:0000313" key="9">
    <source>
        <dbReference type="Proteomes" id="UP000007797"/>
    </source>
</evidence>
<feature type="transmembrane region" description="Helical" evidence="7">
    <location>
        <begin position="320"/>
        <end position="339"/>
    </location>
</feature>
<feature type="region of interest" description="Disordered" evidence="6">
    <location>
        <begin position="666"/>
        <end position="759"/>
    </location>
</feature>
<feature type="compositionally biased region" description="Low complexity" evidence="6">
    <location>
        <begin position="682"/>
        <end position="702"/>
    </location>
</feature>
<gene>
    <name evidence="8" type="ORF">DFA_10197</name>
</gene>
<evidence type="ECO:0000256" key="4">
    <source>
        <dbReference type="ARBA" id="ARBA00022989"/>
    </source>
</evidence>
<comment type="similarity">
    <text evidence="2">Belongs to the multi antimicrobial extrusion (MATE) (TC 2.A.66.1) family.</text>
</comment>
<dbReference type="GO" id="GO:0016020">
    <property type="term" value="C:membrane"/>
    <property type="evidence" value="ECO:0007669"/>
    <property type="project" value="UniProtKB-SubCell"/>
</dbReference>
<feature type="region of interest" description="Disordered" evidence="6">
    <location>
        <begin position="503"/>
        <end position="631"/>
    </location>
</feature>
<dbReference type="STRING" id="1054147.F4Q9J4"/>
<feature type="compositionally biased region" description="Low complexity" evidence="6">
    <location>
        <begin position="604"/>
        <end position="621"/>
    </location>
</feature>
<dbReference type="RefSeq" id="XP_004354105.1">
    <property type="nucleotide sequence ID" value="XM_004354053.1"/>
</dbReference>
<feature type="compositionally biased region" description="Low complexity" evidence="6">
    <location>
        <begin position="709"/>
        <end position="745"/>
    </location>
</feature>
<dbReference type="KEGG" id="dfa:DFA_10197"/>
<feature type="transmembrane region" description="Helical" evidence="7">
    <location>
        <begin position="65"/>
        <end position="87"/>
    </location>
</feature>